<dbReference type="InterPro" id="IPR028082">
    <property type="entry name" value="Peripla_BP_I"/>
</dbReference>
<dbReference type="PANTHER" id="PTHR30036">
    <property type="entry name" value="D-XYLOSE-BINDING PERIPLASMIC PROTEIN"/>
    <property type="match status" value="1"/>
</dbReference>
<gene>
    <name evidence="3" type="ORF">UFOPK4080_00514</name>
</gene>
<dbReference type="GO" id="GO:0030288">
    <property type="term" value="C:outer membrane-bounded periplasmic space"/>
    <property type="evidence" value="ECO:0007669"/>
    <property type="project" value="TreeGrafter"/>
</dbReference>
<dbReference type="GO" id="GO:0030246">
    <property type="term" value="F:carbohydrate binding"/>
    <property type="evidence" value="ECO:0007669"/>
    <property type="project" value="TreeGrafter"/>
</dbReference>
<dbReference type="SUPFAM" id="SSF53822">
    <property type="entry name" value="Periplasmic binding protein-like I"/>
    <property type="match status" value="1"/>
</dbReference>
<dbReference type="PANTHER" id="PTHR30036:SF8">
    <property type="entry name" value="ABC-TYPE SUGAR TRANSPORT SYSTEM PERIPLASMIC COMPONENT-LIKE PROTEIN"/>
    <property type="match status" value="1"/>
</dbReference>
<sequence length="340" mass="35003">MKKLLAAIATAALVTTTLVTGSVAPASAATKLKIAHIPKLGTIGYFQAADKGVQRACKALKATCAYKGPTEITAAAQVKEINAAVQSGYNVIILAANDKDALVPALKAARKKGVTVVTYDSDVAQAGRSVFVNQASSKGIGQALAASANDLAGGEGEIAILSTTPDATNQNVWIEFMKEEIAAKYSKLKVVATAYGLDKPEESTTETQGIIQKNPNVKVIVAPTSVGIVAAAKYVSGSASKGKVFVTGLGLPNDMKTYIKDGSGAQASLWDVENFGFVAVQVANSIINQKASVKVGAKIKSGAGDKGLKTRTVTKGAVGNEIILGPATVFTKANVDQFNF</sequence>
<comment type="subcellular location">
    <subcellularLocation>
        <location evidence="1">Cell envelope</location>
    </subcellularLocation>
</comment>
<protein>
    <submittedName>
        <fullName evidence="3">Unannotated protein</fullName>
    </submittedName>
</protein>
<evidence type="ECO:0000313" key="3">
    <source>
        <dbReference type="EMBL" id="CAB4335474.1"/>
    </source>
</evidence>
<evidence type="ECO:0000256" key="1">
    <source>
        <dbReference type="ARBA" id="ARBA00004196"/>
    </source>
</evidence>
<dbReference type="EMBL" id="CAESAG010000060">
    <property type="protein sequence ID" value="CAB4335474.1"/>
    <property type="molecule type" value="Genomic_DNA"/>
</dbReference>
<dbReference type="InterPro" id="IPR025997">
    <property type="entry name" value="SBP_2_dom"/>
</dbReference>
<name>A0A6J5YYZ3_9ZZZZ</name>
<dbReference type="Gene3D" id="3.40.50.2300">
    <property type="match status" value="2"/>
</dbReference>
<organism evidence="3">
    <name type="scientific">freshwater metagenome</name>
    <dbReference type="NCBI Taxonomy" id="449393"/>
    <lineage>
        <taxon>unclassified sequences</taxon>
        <taxon>metagenomes</taxon>
        <taxon>ecological metagenomes</taxon>
    </lineage>
</organism>
<accession>A0A6J5YYZ3</accession>
<feature type="domain" description="Periplasmic binding protein" evidence="2">
    <location>
        <begin position="34"/>
        <end position="290"/>
    </location>
</feature>
<reference evidence="3" key="1">
    <citation type="submission" date="2020-05" db="EMBL/GenBank/DDBJ databases">
        <authorList>
            <person name="Chiriac C."/>
            <person name="Salcher M."/>
            <person name="Ghai R."/>
            <person name="Kavagutti S V."/>
        </authorList>
    </citation>
    <scope>NUCLEOTIDE SEQUENCE</scope>
</reference>
<dbReference type="Pfam" id="PF13407">
    <property type="entry name" value="Peripla_BP_4"/>
    <property type="match status" value="1"/>
</dbReference>
<dbReference type="AlphaFoldDB" id="A0A6J5YYZ3"/>
<dbReference type="InterPro" id="IPR050555">
    <property type="entry name" value="Bact_Solute-Bind_Prot2"/>
</dbReference>
<proteinExistence type="predicted"/>
<evidence type="ECO:0000259" key="2">
    <source>
        <dbReference type="Pfam" id="PF13407"/>
    </source>
</evidence>